<keyword evidence="3 6" id="KW-0812">Transmembrane</keyword>
<dbReference type="GO" id="GO:0005886">
    <property type="term" value="C:plasma membrane"/>
    <property type="evidence" value="ECO:0007669"/>
    <property type="project" value="UniProtKB-SubCell"/>
</dbReference>
<dbReference type="EMBL" id="CP001140">
    <property type="protein sequence ID" value="ACL11275.1"/>
    <property type="molecule type" value="Genomic_DNA"/>
</dbReference>
<evidence type="ECO:0000256" key="2">
    <source>
        <dbReference type="ARBA" id="ARBA00022475"/>
    </source>
</evidence>
<reference evidence="8 9" key="1">
    <citation type="journal article" date="2009" name="J. Bacteriol.">
        <title>Complete genome sequence of the anaerobic, protein-degrading hyperthermophilic crenarchaeon Desulfurococcus kamchatkensis.</title>
        <authorList>
            <person name="Ravin N.V."/>
            <person name="Mardanov A.V."/>
            <person name="Beletsky A.V."/>
            <person name="Kublanov I.V."/>
            <person name="Kolganova T.V."/>
            <person name="Lebedinsky A.V."/>
            <person name="Chernyh N.A."/>
            <person name="Bonch-Osmolovskaya E.A."/>
            <person name="Skryabin K.G."/>
        </authorList>
    </citation>
    <scope>NUCLEOTIDE SEQUENCE [LARGE SCALE GENOMIC DNA]</scope>
    <source>
        <strain evidence="9">DSM 18924 / JCM 16383 / VKM B-2413 / 1221n</strain>
    </source>
</reference>
<evidence type="ECO:0000256" key="3">
    <source>
        <dbReference type="ARBA" id="ARBA00022692"/>
    </source>
</evidence>
<protein>
    <submittedName>
        <fullName evidence="8">Na+/H+ antiporter MnhB subunit-related protein</fullName>
    </submittedName>
</protein>
<feature type="transmembrane region" description="Helical" evidence="6">
    <location>
        <begin position="73"/>
        <end position="91"/>
    </location>
</feature>
<proteinExistence type="predicted"/>
<comment type="subcellular location">
    <subcellularLocation>
        <location evidence="1">Cell membrane</location>
        <topology evidence="1">Multi-pass membrane protein</topology>
    </subcellularLocation>
</comment>
<keyword evidence="2" id="KW-1003">Cell membrane</keyword>
<evidence type="ECO:0000313" key="9">
    <source>
        <dbReference type="Proteomes" id="UP000006903"/>
    </source>
</evidence>
<evidence type="ECO:0000256" key="1">
    <source>
        <dbReference type="ARBA" id="ARBA00004651"/>
    </source>
</evidence>
<keyword evidence="4 6" id="KW-1133">Transmembrane helix</keyword>
<organism evidence="8 9">
    <name type="scientific">Desulfurococcus amylolyticus (strain DSM 18924 / JCM 16383 / VKM B-2413 / 1221n)</name>
    <name type="common">Desulfurococcus kamchatkensis</name>
    <dbReference type="NCBI Taxonomy" id="490899"/>
    <lineage>
        <taxon>Archaea</taxon>
        <taxon>Thermoproteota</taxon>
        <taxon>Thermoprotei</taxon>
        <taxon>Desulfurococcales</taxon>
        <taxon>Desulfurococcaceae</taxon>
        <taxon>Desulfurococcus</taxon>
    </lineage>
</organism>
<dbReference type="KEGG" id="dka:DKAM_0949"/>
<dbReference type="RefSeq" id="WP_012608616.1">
    <property type="nucleotide sequence ID" value="NC_011766.1"/>
</dbReference>
<gene>
    <name evidence="8" type="ordered locus">DKAM_0949</name>
</gene>
<evidence type="ECO:0000256" key="6">
    <source>
        <dbReference type="SAM" id="Phobius"/>
    </source>
</evidence>
<dbReference type="PANTHER" id="PTHR33932:SF4">
    <property type="entry name" value="NA(+)_H(+) ANTIPORTER SUBUNIT B"/>
    <property type="match status" value="1"/>
</dbReference>
<sequence>MRNNYASIIIPVILSILVIVVLVYTGLASYDAQILTGLAQIYLGNVVYPGSPWTSISTEVVTSVIWDQRGFDTYFETSVLFLAIVSSMLVLEKTSIRGGTSAKEMTIIVRTVSMFVVLIIVAVSVSIALHGHLTPGGGFQGGSIFVIAPLVMLLVFGSSVLEEKGFTNRKLLGVRSLAVSLIFLLGLVPVIYSLLGSVNAYLFQNLYKPGSLFSFPAAIQTPFGQVLLSGVLFWLNLFEFLAVSTGFTLALMYLTKVFEGDAV</sequence>
<keyword evidence="5 6" id="KW-0472">Membrane</keyword>
<feature type="transmembrane region" description="Helical" evidence="6">
    <location>
        <begin position="139"/>
        <end position="161"/>
    </location>
</feature>
<evidence type="ECO:0000259" key="7">
    <source>
        <dbReference type="Pfam" id="PF04039"/>
    </source>
</evidence>
<dbReference type="Pfam" id="PF04039">
    <property type="entry name" value="MnhB"/>
    <property type="match status" value="1"/>
</dbReference>
<feature type="transmembrane region" description="Helical" evidence="6">
    <location>
        <begin position="6"/>
        <end position="27"/>
    </location>
</feature>
<name>B8D594_DESA1</name>
<dbReference type="GeneID" id="7171798"/>
<dbReference type="InterPro" id="IPR050622">
    <property type="entry name" value="CPA3_antiporter_subunitB"/>
</dbReference>
<feature type="transmembrane region" description="Helical" evidence="6">
    <location>
        <begin position="112"/>
        <end position="133"/>
    </location>
</feature>
<evidence type="ECO:0000256" key="5">
    <source>
        <dbReference type="ARBA" id="ARBA00023136"/>
    </source>
</evidence>
<accession>B8D594</accession>
<feature type="transmembrane region" description="Helical" evidence="6">
    <location>
        <begin position="173"/>
        <end position="195"/>
    </location>
</feature>
<dbReference type="AlphaFoldDB" id="B8D594"/>
<dbReference type="eggNOG" id="arCOG03079">
    <property type="taxonomic scope" value="Archaea"/>
</dbReference>
<evidence type="ECO:0000313" key="8">
    <source>
        <dbReference type="EMBL" id="ACL11275.1"/>
    </source>
</evidence>
<evidence type="ECO:0000256" key="4">
    <source>
        <dbReference type="ARBA" id="ARBA00022989"/>
    </source>
</evidence>
<dbReference type="Proteomes" id="UP000006903">
    <property type="component" value="Chromosome"/>
</dbReference>
<feature type="transmembrane region" description="Helical" evidence="6">
    <location>
        <begin position="231"/>
        <end position="254"/>
    </location>
</feature>
<dbReference type="HOGENOM" id="CLU_069132_2_0_2"/>
<dbReference type="PANTHER" id="PTHR33932">
    <property type="entry name" value="NA(+)/H(+) ANTIPORTER SUBUNIT B"/>
    <property type="match status" value="1"/>
</dbReference>
<dbReference type="InterPro" id="IPR007182">
    <property type="entry name" value="MnhB"/>
</dbReference>
<dbReference type="STRING" id="490899.DKAM_0949"/>
<feature type="domain" description="Na+/H+ antiporter MnhB subunit-related protein" evidence="7">
    <location>
        <begin position="108"/>
        <end position="248"/>
    </location>
</feature>